<sequence length="172" mass="19825">MFHPLLLCCLALLLAVSDCLQLSQRDDKCGKINECLDSIDRFEIDDFRRLWKFADRTYYDNYCGFNRKAEKCVKNLSHLKNDCEKEMRRVRVDLDVAEFLCSNNGKTAVEMLPKSVCTHAKLAECYYDSASSDCYGNNEEFSSCIAGPLARKCGEEITYIQKKINEIISREK</sequence>
<evidence type="ECO:0000313" key="2">
    <source>
        <dbReference type="Proteomes" id="UP001165740"/>
    </source>
</evidence>
<dbReference type="RefSeq" id="XP_055898209.1">
    <property type="nucleotide sequence ID" value="XM_056042234.1"/>
</dbReference>
<evidence type="ECO:0000313" key="3">
    <source>
        <dbReference type="RefSeq" id="XP_055898209.1"/>
    </source>
</evidence>
<feature type="signal peptide" evidence="1">
    <location>
        <begin position="1"/>
        <end position="19"/>
    </location>
</feature>
<protein>
    <submittedName>
        <fullName evidence="3">Uncharacterized protein LOC106053061</fullName>
    </submittedName>
</protein>
<gene>
    <name evidence="3" type="primary">LOC106053061</name>
</gene>
<accession>A0A9W3BF52</accession>
<dbReference type="Proteomes" id="UP001165740">
    <property type="component" value="Chromosome 9"/>
</dbReference>
<name>A0A9W3BF52_BIOGL</name>
<dbReference type="AlphaFoldDB" id="A0A9W3BF52"/>
<reference evidence="3" key="1">
    <citation type="submission" date="2025-08" db="UniProtKB">
        <authorList>
            <consortium name="RefSeq"/>
        </authorList>
    </citation>
    <scope>IDENTIFICATION</scope>
</reference>
<keyword evidence="2" id="KW-1185">Reference proteome</keyword>
<keyword evidence="1" id="KW-0732">Signal</keyword>
<proteinExistence type="predicted"/>
<organism evidence="2 3">
    <name type="scientific">Biomphalaria glabrata</name>
    <name type="common">Bloodfluke planorb</name>
    <name type="synonym">Freshwater snail</name>
    <dbReference type="NCBI Taxonomy" id="6526"/>
    <lineage>
        <taxon>Eukaryota</taxon>
        <taxon>Metazoa</taxon>
        <taxon>Spiralia</taxon>
        <taxon>Lophotrochozoa</taxon>
        <taxon>Mollusca</taxon>
        <taxon>Gastropoda</taxon>
        <taxon>Heterobranchia</taxon>
        <taxon>Euthyneura</taxon>
        <taxon>Panpulmonata</taxon>
        <taxon>Hygrophila</taxon>
        <taxon>Lymnaeoidea</taxon>
        <taxon>Planorbidae</taxon>
        <taxon>Biomphalaria</taxon>
    </lineage>
</organism>
<evidence type="ECO:0000256" key="1">
    <source>
        <dbReference type="SAM" id="SignalP"/>
    </source>
</evidence>
<feature type="chain" id="PRO_5040961442" evidence="1">
    <location>
        <begin position="20"/>
        <end position="172"/>
    </location>
</feature>
<dbReference type="GeneID" id="106053061"/>